<dbReference type="RefSeq" id="WP_071802630.1">
    <property type="nucleotide sequence ID" value="NZ_MEIA01000002.1"/>
</dbReference>
<dbReference type="EMBL" id="MEIA01000002">
    <property type="protein sequence ID" value="OJF16200.1"/>
    <property type="molecule type" value="Genomic_DNA"/>
</dbReference>
<dbReference type="InterPro" id="IPR005325">
    <property type="entry name" value="DUF308_memb"/>
</dbReference>
<sequence length="180" mass="18711">MHRETLRLILGLFAIAVGAAAFAWPSATVQVVGFLFGLNLVVTGFIRAALLFFVPDYPLIYRVVGIVFGVLTGIVGILCLRNVAGSVILLLVVIAIGWLLDGLVELFTAIGTPAAHGSGWRIGSGLLMILGAIAVLVWPRLGLATFVAVGATVLVFVGIVQVLGAIAGLRAARRETIPAG</sequence>
<dbReference type="AlphaFoldDB" id="A0A1K0FU32"/>
<keyword evidence="1" id="KW-0812">Transmembrane</keyword>
<dbReference type="PANTHER" id="PTHR34989:SF1">
    <property type="entry name" value="PROTEIN HDED"/>
    <property type="match status" value="1"/>
</dbReference>
<keyword evidence="1" id="KW-1133">Transmembrane helix</keyword>
<feature type="transmembrane region" description="Helical" evidence="1">
    <location>
        <begin position="119"/>
        <end position="138"/>
    </location>
</feature>
<feature type="transmembrane region" description="Helical" evidence="1">
    <location>
        <begin position="84"/>
        <end position="107"/>
    </location>
</feature>
<dbReference type="GO" id="GO:0005886">
    <property type="term" value="C:plasma membrane"/>
    <property type="evidence" value="ECO:0007669"/>
    <property type="project" value="TreeGrafter"/>
</dbReference>
<dbReference type="InterPro" id="IPR052712">
    <property type="entry name" value="Acid_resist_chaperone_HdeD"/>
</dbReference>
<evidence type="ECO:0008006" key="4">
    <source>
        <dbReference type="Google" id="ProtNLM"/>
    </source>
</evidence>
<feature type="transmembrane region" description="Helical" evidence="1">
    <location>
        <begin position="59"/>
        <end position="78"/>
    </location>
</feature>
<proteinExistence type="predicted"/>
<reference evidence="2 3" key="1">
    <citation type="submission" date="2016-09" db="EMBL/GenBank/DDBJ databases">
        <title>Couchioplanes caeruleus draft genome sequence.</title>
        <authorList>
            <person name="Sheehan J."/>
            <person name="Caffrey P."/>
        </authorList>
    </citation>
    <scope>NUCLEOTIDE SEQUENCE [LARGE SCALE GENOMIC DNA]</scope>
    <source>
        <strain evidence="2 3">DSM 43634</strain>
    </source>
</reference>
<keyword evidence="3" id="KW-1185">Reference proteome</keyword>
<evidence type="ECO:0000313" key="3">
    <source>
        <dbReference type="Proteomes" id="UP000182486"/>
    </source>
</evidence>
<dbReference type="Proteomes" id="UP000182486">
    <property type="component" value="Unassembled WGS sequence"/>
</dbReference>
<protein>
    <recommendedName>
        <fullName evidence="4">Acid-resistance membrane protein</fullName>
    </recommendedName>
</protein>
<keyword evidence="1" id="KW-0472">Membrane</keyword>
<dbReference type="Pfam" id="PF03729">
    <property type="entry name" value="DUF308"/>
    <property type="match status" value="2"/>
</dbReference>
<evidence type="ECO:0000313" key="2">
    <source>
        <dbReference type="EMBL" id="OJF16200.1"/>
    </source>
</evidence>
<gene>
    <name evidence="2" type="ORF">BG844_00160</name>
</gene>
<evidence type="ECO:0000256" key="1">
    <source>
        <dbReference type="SAM" id="Phobius"/>
    </source>
</evidence>
<accession>A0A1K0FU32</accession>
<organism evidence="2 3">
    <name type="scientific">Couchioplanes caeruleus subsp. caeruleus</name>
    <dbReference type="NCBI Taxonomy" id="56427"/>
    <lineage>
        <taxon>Bacteria</taxon>
        <taxon>Bacillati</taxon>
        <taxon>Actinomycetota</taxon>
        <taxon>Actinomycetes</taxon>
        <taxon>Micromonosporales</taxon>
        <taxon>Micromonosporaceae</taxon>
        <taxon>Couchioplanes</taxon>
    </lineage>
</organism>
<comment type="caution">
    <text evidence="2">The sequence shown here is derived from an EMBL/GenBank/DDBJ whole genome shotgun (WGS) entry which is preliminary data.</text>
</comment>
<feature type="transmembrane region" description="Helical" evidence="1">
    <location>
        <begin position="33"/>
        <end position="54"/>
    </location>
</feature>
<dbReference type="PANTHER" id="PTHR34989">
    <property type="entry name" value="PROTEIN HDED"/>
    <property type="match status" value="1"/>
</dbReference>
<name>A0A1K0FU32_9ACTN</name>
<feature type="transmembrane region" description="Helical" evidence="1">
    <location>
        <begin position="144"/>
        <end position="169"/>
    </location>
</feature>